<dbReference type="PROSITE" id="PS50887">
    <property type="entry name" value="GGDEF"/>
    <property type="match status" value="1"/>
</dbReference>
<evidence type="ECO:0000313" key="6">
    <source>
        <dbReference type="Proteomes" id="UP001162780"/>
    </source>
</evidence>
<dbReference type="GO" id="GO:0052621">
    <property type="term" value="F:diguanylate cyclase activity"/>
    <property type="evidence" value="ECO:0007669"/>
    <property type="project" value="UniProtKB-EC"/>
</dbReference>
<dbReference type="Gene3D" id="3.30.70.270">
    <property type="match status" value="1"/>
</dbReference>
<dbReference type="EC" id="2.7.7.65" evidence="1"/>
<dbReference type="Pfam" id="PF00990">
    <property type="entry name" value="GGDEF"/>
    <property type="match status" value="1"/>
</dbReference>
<dbReference type="NCBIfam" id="TIGR00254">
    <property type="entry name" value="GGDEF"/>
    <property type="match status" value="1"/>
</dbReference>
<protein>
    <recommendedName>
        <fullName evidence="1">diguanylate cyclase</fullName>
        <ecNumber evidence="1">2.7.7.65</ecNumber>
    </recommendedName>
</protein>
<gene>
    <name evidence="5" type="ORF">NM686_001040</name>
</gene>
<organism evidence="5 6">
    <name type="scientific">Methylomonas rapida</name>
    <dbReference type="NCBI Taxonomy" id="2963939"/>
    <lineage>
        <taxon>Bacteria</taxon>
        <taxon>Pseudomonadati</taxon>
        <taxon>Pseudomonadota</taxon>
        <taxon>Gammaproteobacteria</taxon>
        <taxon>Methylococcales</taxon>
        <taxon>Methylococcaceae</taxon>
        <taxon>Methylomonas</taxon>
    </lineage>
</organism>
<keyword evidence="5" id="KW-0548">Nucleotidyltransferase</keyword>
<evidence type="ECO:0000259" key="4">
    <source>
        <dbReference type="PROSITE" id="PS50887"/>
    </source>
</evidence>
<dbReference type="InterPro" id="IPR050469">
    <property type="entry name" value="Diguanylate_Cyclase"/>
</dbReference>
<dbReference type="InterPro" id="IPR048516">
    <property type="entry name" value="DGCcoil"/>
</dbReference>
<comment type="catalytic activity">
    <reaction evidence="2">
        <text>2 GTP = 3',3'-c-di-GMP + 2 diphosphate</text>
        <dbReference type="Rhea" id="RHEA:24898"/>
        <dbReference type="ChEBI" id="CHEBI:33019"/>
        <dbReference type="ChEBI" id="CHEBI:37565"/>
        <dbReference type="ChEBI" id="CHEBI:58805"/>
        <dbReference type="EC" id="2.7.7.65"/>
    </reaction>
</comment>
<keyword evidence="6" id="KW-1185">Reference proteome</keyword>
<accession>A0ABY7GKV5</accession>
<reference evidence="5" key="1">
    <citation type="submission" date="2022-11" db="EMBL/GenBank/DDBJ databases">
        <title>Methylomonas rapida sp. nov., Carotenoid-Producing Obligate Methanotrophs with High Growth Characteristics and Biotechnological Potential.</title>
        <authorList>
            <person name="Tikhonova E.N."/>
            <person name="Suleimanov R.Z."/>
            <person name="Miroshnikov K."/>
            <person name="Oshkin I.Y."/>
            <person name="Belova S.E."/>
            <person name="Danilova O.V."/>
            <person name="Ashikhmin A."/>
            <person name="Konopkin A."/>
            <person name="But S.Y."/>
            <person name="Khmelenina V.N."/>
            <person name="Kuznetsov N."/>
            <person name="Pimenov N.V."/>
            <person name="Dedysh S.N."/>
        </authorList>
    </citation>
    <scope>NUCLEOTIDE SEQUENCE</scope>
    <source>
        <strain evidence="5">MP1</strain>
    </source>
</reference>
<dbReference type="PANTHER" id="PTHR45138:SF9">
    <property type="entry name" value="DIGUANYLATE CYCLASE DGCM-RELATED"/>
    <property type="match status" value="1"/>
</dbReference>
<evidence type="ECO:0000313" key="5">
    <source>
        <dbReference type="EMBL" id="WAR45125.1"/>
    </source>
</evidence>
<evidence type="ECO:0000256" key="1">
    <source>
        <dbReference type="ARBA" id="ARBA00012528"/>
    </source>
</evidence>
<keyword evidence="5" id="KW-0808">Transferase</keyword>
<dbReference type="CDD" id="cd01949">
    <property type="entry name" value="GGDEF"/>
    <property type="match status" value="1"/>
</dbReference>
<dbReference type="Pfam" id="PF20975">
    <property type="entry name" value="DGCcoil"/>
    <property type="match status" value="1"/>
</dbReference>
<evidence type="ECO:0000256" key="2">
    <source>
        <dbReference type="ARBA" id="ARBA00034247"/>
    </source>
</evidence>
<dbReference type="InterPro" id="IPR000160">
    <property type="entry name" value="GGDEF_dom"/>
</dbReference>
<dbReference type="RefSeq" id="WP_255190092.1">
    <property type="nucleotide sequence ID" value="NZ_CP113517.1"/>
</dbReference>
<dbReference type="PANTHER" id="PTHR45138">
    <property type="entry name" value="REGULATORY COMPONENTS OF SENSORY TRANSDUCTION SYSTEM"/>
    <property type="match status" value="1"/>
</dbReference>
<feature type="coiled-coil region" evidence="3">
    <location>
        <begin position="234"/>
        <end position="261"/>
    </location>
</feature>
<evidence type="ECO:0000256" key="3">
    <source>
        <dbReference type="SAM" id="Coils"/>
    </source>
</evidence>
<dbReference type="SUPFAM" id="SSF55073">
    <property type="entry name" value="Nucleotide cyclase"/>
    <property type="match status" value="1"/>
</dbReference>
<dbReference type="EMBL" id="CP113517">
    <property type="protein sequence ID" value="WAR45125.1"/>
    <property type="molecule type" value="Genomic_DNA"/>
</dbReference>
<sequence length="438" mass="49373">MTSAEPSQSDQEKLLYKLVIQFLIFCQGGHKLLEPHLLQISKRLKAGAGLNELTPELDAISKTLLHISKQGEQGGLESLFKQQHDYLIQRIDDLLEHAPVPMRFQQQKAALKQRVKTGAGDSSFNKVIDSAIALLLDIKDYAVSERKDIDGFLSGLGVQLGEIEQQAEMVGQSTRLSLDHRDRLNLEINRQVDGIKDDARRADELVALKAMTSEHLDNLMLQLLSHKQVEDERQLRAEQQIASMTAKLQALESETEALRVKLKLEHDRALSDALTGLPNRLAYKDRVEMEANRWMRYRAPLSLAIWDIDFFKCINDNYGHKAGDKTLALVGQLLLNNCRATDFVARYGGEEFVMLMPNTQAGQALEMAENVRDMIEHCGFNHNGESINLTLSCGISEFTADDHVDDVFVRADQALYRAKQAGRNRCEVYRHDRDGLPG</sequence>
<dbReference type="Proteomes" id="UP001162780">
    <property type="component" value="Chromosome"/>
</dbReference>
<feature type="domain" description="GGDEF" evidence="4">
    <location>
        <begin position="299"/>
        <end position="431"/>
    </location>
</feature>
<name>A0ABY7GKV5_9GAMM</name>
<dbReference type="InterPro" id="IPR029787">
    <property type="entry name" value="Nucleotide_cyclase"/>
</dbReference>
<dbReference type="InterPro" id="IPR043128">
    <property type="entry name" value="Rev_trsase/Diguanyl_cyclase"/>
</dbReference>
<keyword evidence="3" id="KW-0175">Coiled coil</keyword>
<dbReference type="SMART" id="SM00267">
    <property type="entry name" value="GGDEF"/>
    <property type="match status" value="1"/>
</dbReference>
<proteinExistence type="predicted"/>